<sequence>MEKIRIAVVVVSDSCMKGSRKDSSGSALLEAIENADKCLFEAVSYKIIPDEKEEIESALRELSSSASNAAVIITVGGTGFSPRDVTPEATRNVIEKYANGIVIALIAGSLPAGAYSRLVAGVRNNTLIVNFPGSVRAVKVGSSLLGAYERILVISLLKECWSILCPLLPHIASLMSNEQFTAEHFDGDPPASHGNLSPTKAGQLVDSKMASCDALRTIYDLIDAVKRHDIFVPVCQAYGYVLKKGIRFEASSLCAGNKSASDVPAGSCKELLEWLPEVARDAQQSEKPQLHTVYHLCEVDGCYKGETKPSSKALCAYGWEWRFKICEQIFRKTAGRHIGHFEIALLRSIGVHQVLVAKKPLIGIISIDSAQEQFASSTMKVELQECKSIMTALLSDHHFKNVDDVGDMSRGVLACLDSAFQKVDYLICICGSSLNDDEMVTSMLARDCGFTTHFDEVVVNEKREKVYLMTRRMDGKRKFFFCFPSFCDWLTVETLLIAALLRAEGCRS</sequence>
<protein>
    <recommendedName>
        <fullName evidence="4">MoaB/Mog domain-containing protein</fullName>
    </recommendedName>
</protein>
<accession>A0A085NUT3</accession>
<dbReference type="Gene3D" id="3.40.980.10">
    <property type="entry name" value="MoaB/Mog-like domain"/>
    <property type="match status" value="2"/>
</dbReference>
<dbReference type="Pfam" id="PF00994">
    <property type="entry name" value="MoCF_biosynth"/>
    <property type="match status" value="1"/>
</dbReference>
<comment type="pathway">
    <text evidence="1">Cofactor biosynthesis; molybdopterin biosynthesis.</text>
</comment>
<evidence type="ECO:0000256" key="1">
    <source>
        <dbReference type="ARBA" id="ARBA00005046"/>
    </source>
</evidence>
<name>A0A085NUT3_9BILA</name>
<feature type="non-terminal residue" evidence="5">
    <location>
        <position position="508"/>
    </location>
</feature>
<dbReference type="InterPro" id="IPR001453">
    <property type="entry name" value="MoaB/Mog_dom"/>
</dbReference>
<proteinExistence type="inferred from homology"/>
<evidence type="ECO:0000256" key="3">
    <source>
        <dbReference type="ARBA" id="ARBA00023150"/>
    </source>
</evidence>
<dbReference type="PANTHER" id="PTHR43764">
    <property type="entry name" value="MOLYBDENUM COFACTOR BIOSYNTHESIS"/>
    <property type="match status" value="1"/>
</dbReference>
<evidence type="ECO:0000313" key="5">
    <source>
        <dbReference type="EMBL" id="KFD73229.1"/>
    </source>
</evidence>
<evidence type="ECO:0000259" key="4">
    <source>
        <dbReference type="SMART" id="SM00852"/>
    </source>
</evidence>
<feature type="domain" description="MoaB/Mog" evidence="4">
    <location>
        <begin position="7"/>
        <end position="153"/>
    </location>
</feature>
<dbReference type="SMART" id="SM00852">
    <property type="entry name" value="MoCF_biosynth"/>
    <property type="match status" value="1"/>
</dbReference>
<comment type="similarity">
    <text evidence="2">In the N-terminal section; belongs to the MoaB/Mog family.</text>
</comment>
<keyword evidence="3" id="KW-0501">Molybdenum cofactor biosynthesis</keyword>
<dbReference type="InterPro" id="IPR036425">
    <property type="entry name" value="MoaB/Mog-like_dom_sf"/>
</dbReference>
<dbReference type="CDD" id="cd00886">
    <property type="entry name" value="MogA_MoaB"/>
    <property type="match status" value="1"/>
</dbReference>
<dbReference type="GO" id="GO:0006777">
    <property type="term" value="P:Mo-molybdopterin cofactor biosynthetic process"/>
    <property type="evidence" value="ECO:0007669"/>
    <property type="project" value="UniProtKB-KW"/>
</dbReference>
<dbReference type="NCBIfam" id="TIGR00177">
    <property type="entry name" value="molyb_syn"/>
    <property type="match status" value="1"/>
</dbReference>
<organism evidence="5">
    <name type="scientific">Trichuris suis</name>
    <name type="common">pig whipworm</name>
    <dbReference type="NCBI Taxonomy" id="68888"/>
    <lineage>
        <taxon>Eukaryota</taxon>
        <taxon>Metazoa</taxon>
        <taxon>Ecdysozoa</taxon>
        <taxon>Nematoda</taxon>
        <taxon>Enoplea</taxon>
        <taxon>Dorylaimia</taxon>
        <taxon>Trichinellida</taxon>
        <taxon>Trichuridae</taxon>
        <taxon>Trichuris</taxon>
    </lineage>
</organism>
<evidence type="ECO:0000256" key="2">
    <source>
        <dbReference type="ARBA" id="ARBA00007589"/>
    </source>
</evidence>
<gene>
    <name evidence="5" type="ORF">M514_08057</name>
</gene>
<dbReference type="SUPFAM" id="SSF53218">
    <property type="entry name" value="Molybdenum cofactor biosynthesis proteins"/>
    <property type="match status" value="1"/>
</dbReference>
<dbReference type="EMBL" id="KL367474">
    <property type="protein sequence ID" value="KFD73229.1"/>
    <property type="molecule type" value="Genomic_DNA"/>
</dbReference>
<dbReference type="InterPro" id="IPR051920">
    <property type="entry name" value="MPT_Adenylyltrnsfr/MoaC-Rel"/>
</dbReference>
<dbReference type="Proteomes" id="UP000030758">
    <property type="component" value="Unassembled WGS sequence"/>
</dbReference>
<dbReference type="UniPathway" id="UPA00344"/>
<reference evidence="5" key="1">
    <citation type="journal article" date="2014" name="Nat. Genet.">
        <title>Genome and transcriptome of the porcine whipworm Trichuris suis.</title>
        <authorList>
            <person name="Jex A.R."/>
            <person name="Nejsum P."/>
            <person name="Schwarz E.M."/>
            <person name="Hu L."/>
            <person name="Young N.D."/>
            <person name="Hall R.S."/>
            <person name="Korhonen P.K."/>
            <person name="Liao S."/>
            <person name="Thamsborg S."/>
            <person name="Xia J."/>
            <person name="Xu P."/>
            <person name="Wang S."/>
            <person name="Scheerlinck J.P."/>
            <person name="Hofmann A."/>
            <person name="Sternberg P.W."/>
            <person name="Wang J."/>
            <person name="Gasser R.B."/>
        </authorList>
    </citation>
    <scope>NUCLEOTIDE SEQUENCE [LARGE SCALE GENOMIC DNA]</scope>
    <source>
        <strain evidence="5">DCEP-RM93F</strain>
    </source>
</reference>
<dbReference type="Gene3D" id="3.90.105.10">
    <property type="entry name" value="Molybdopterin biosynthesis moea protein, domain 2"/>
    <property type="match status" value="1"/>
</dbReference>
<dbReference type="PANTHER" id="PTHR43764:SF1">
    <property type="entry name" value="MOLYBDOPTERIN MOLYBDOTRANSFERASE"/>
    <property type="match status" value="1"/>
</dbReference>
<dbReference type="AlphaFoldDB" id="A0A085NUT3"/>